<evidence type="ECO:0000256" key="3">
    <source>
        <dbReference type="ARBA" id="ARBA00022490"/>
    </source>
</evidence>
<evidence type="ECO:0000259" key="19">
    <source>
        <dbReference type="Pfam" id="PF25007"/>
    </source>
</evidence>
<name>A0A9D4CMT7_DREPO</name>
<feature type="coiled-coil region" evidence="14">
    <location>
        <begin position="7"/>
        <end position="34"/>
    </location>
</feature>
<dbReference type="Pfam" id="PF12775">
    <property type="entry name" value="AAA_7"/>
    <property type="match status" value="1"/>
</dbReference>
<evidence type="ECO:0000256" key="2">
    <source>
        <dbReference type="ARBA" id="ARBA00008887"/>
    </source>
</evidence>
<feature type="domain" description="Dynein heavy chain AAA 5 extension" evidence="18">
    <location>
        <begin position="1937"/>
        <end position="2049"/>
    </location>
</feature>
<organism evidence="20 21">
    <name type="scientific">Dreissena polymorpha</name>
    <name type="common">Zebra mussel</name>
    <name type="synonym">Mytilus polymorpha</name>
    <dbReference type="NCBI Taxonomy" id="45954"/>
    <lineage>
        <taxon>Eukaryota</taxon>
        <taxon>Metazoa</taxon>
        <taxon>Spiralia</taxon>
        <taxon>Lophotrochozoa</taxon>
        <taxon>Mollusca</taxon>
        <taxon>Bivalvia</taxon>
        <taxon>Autobranchia</taxon>
        <taxon>Heteroconchia</taxon>
        <taxon>Euheterodonta</taxon>
        <taxon>Imparidentia</taxon>
        <taxon>Neoheterodontei</taxon>
        <taxon>Myida</taxon>
        <taxon>Dreissenoidea</taxon>
        <taxon>Dreissenidae</taxon>
        <taxon>Dreissena</taxon>
    </lineage>
</organism>
<dbReference type="PANTHER" id="PTHR46532">
    <property type="entry name" value="MALE FERTILITY FACTOR KL5"/>
    <property type="match status" value="1"/>
</dbReference>
<dbReference type="FunFam" id="3.40.50.300:FF:001080">
    <property type="entry name" value="Dynein, axonemal, heavy chain 5"/>
    <property type="match status" value="1"/>
</dbReference>
<reference evidence="20" key="1">
    <citation type="journal article" date="2019" name="bioRxiv">
        <title>The Genome of the Zebra Mussel, Dreissena polymorpha: A Resource for Invasive Species Research.</title>
        <authorList>
            <person name="McCartney M.A."/>
            <person name="Auch B."/>
            <person name="Kono T."/>
            <person name="Mallez S."/>
            <person name="Zhang Y."/>
            <person name="Obille A."/>
            <person name="Becker A."/>
            <person name="Abrahante J.E."/>
            <person name="Garbe J."/>
            <person name="Badalamenti J.P."/>
            <person name="Herman A."/>
            <person name="Mangelson H."/>
            <person name="Liachko I."/>
            <person name="Sullivan S."/>
            <person name="Sone E.D."/>
            <person name="Koren S."/>
            <person name="Silverstein K.A.T."/>
            <person name="Beckman K.B."/>
            <person name="Gohl D.M."/>
        </authorList>
    </citation>
    <scope>NUCLEOTIDE SEQUENCE</scope>
    <source>
        <strain evidence="20">Duluth1</strain>
        <tissue evidence="20">Whole animal</tissue>
    </source>
</reference>
<keyword evidence="11" id="KW-0505">Motor protein</keyword>
<dbReference type="GO" id="GO:0007018">
    <property type="term" value="P:microtubule-based movement"/>
    <property type="evidence" value="ECO:0007669"/>
    <property type="project" value="InterPro"/>
</dbReference>
<evidence type="ECO:0000259" key="15">
    <source>
        <dbReference type="Pfam" id="PF08385"/>
    </source>
</evidence>
<keyword evidence="5" id="KW-0677">Repeat</keyword>
<evidence type="ECO:0000256" key="12">
    <source>
        <dbReference type="ARBA" id="ARBA00023212"/>
    </source>
</evidence>
<comment type="subcellular location">
    <subcellularLocation>
        <location evidence="1">Cytoplasm</location>
        <location evidence="1">Cytoskeleton</location>
        <location evidence="1">Cilium axoneme</location>
    </subcellularLocation>
</comment>
<evidence type="ECO:0000259" key="18">
    <source>
        <dbReference type="Pfam" id="PF17852"/>
    </source>
</evidence>
<keyword evidence="21" id="KW-1185">Reference proteome</keyword>
<dbReference type="InterPro" id="IPR027417">
    <property type="entry name" value="P-loop_NTPase"/>
</dbReference>
<protein>
    <submittedName>
        <fullName evidence="20">Uncharacterized protein</fullName>
    </submittedName>
</protein>
<dbReference type="Pfam" id="PF12774">
    <property type="entry name" value="AAA_6"/>
    <property type="match status" value="1"/>
</dbReference>
<keyword evidence="4" id="KW-0493">Microtubule</keyword>
<dbReference type="PANTHER" id="PTHR46532:SF13">
    <property type="entry name" value="CYTOPLASMIC DYNEIN 1 HEAVY CHAIN 1"/>
    <property type="match status" value="1"/>
</dbReference>
<evidence type="ECO:0000256" key="9">
    <source>
        <dbReference type="ARBA" id="ARBA00023054"/>
    </source>
</evidence>
<dbReference type="InterPro" id="IPR035699">
    <property type="entry name" value="AAA_6"/>
</dbReference>
<dbReference type="FunFam" id="1.20.58.1120:FF:000004">
    <property type="entry name" value="Dynein axonemal heavy chain 5"/>
    <property type="match status" value="1"/>
</dbReference>
<dbReference type="GO" id="GO:0005858">
    <property type="term" value="C:axonemal dynein complex"/>
    <property type="evidence" value="ECO:0007669"/>
    <property type="project" value="TreeGrafter"/>
</dbReference>
<evidence type="ECO:0000256" key="6">
    <source>
        <dbReference type="ARBA" id="ARBA00022741"/>
    </source>
</evidence>
<sequence length="2170" mass="249274">PVVLKRLNECMQLNEEYQKQFQKTKERLKEKPNEKQFEFSENYIFGKFDTFCKRLERIADMINTIENFAGLSDVKIEGIDVIAVKYKTIVDNARKKNYDILDHRKAEFDNDYQEFRSQIENMRGMLQSFMDTWFQRPLTTEKAIELLNKFEAITGSNLDINEKYTKVMVNYGRDLESIRKLYQKFKQDPIIPRNLPPVAGKIAWARQLYRKIEDPMKAFKTKPAILKTAEAKKIVRNYNKMAGVLMEYEMLYHRGWLRAVEAAKSGLNASLLIRHPDSGELFVNFDPQVVELIQEAKYLQALGLECPETVKALMTKEDEIKQANVDLSEMLREYKGILTAISPVLMPLMKPYKEKAEEELYAGVVSLTWTSLNVKEYIEKNYKVMRELDKLSKTVHDILECRIEAVLEDMSTTALCELPEDEAVTMEKFVDITTEVVDIASKYLTNQSHLVETAVYDLVSQLQAGLDEKERKALMSEESYQCYSPDTKNKKARCQECIACSYFQLLNYFTNRNTEALVKGTRLSLDAIKRRLQTSNKYTKDERDDDQKVPLFSAEIVLQIPNIVTKPSCEDLQSSLNKAVQIILKASQDIPQWEHLIIHQRQQQKRALSLKELEVAANEQAEDGGIMKPTSLIKPLHKIISEHKDVVKIVIQLNSIIATSKADVQEVVDSFSGHGHLWAKNPEEAVKEFMNDKPILTELEQQIKYYQRLEQELEEIQHSYRVGSVTFMTDPLKLALVTEARNWKLAFSRALNEKCASDMDEILEFTESQMKKLSRQVKDLDDIRSHMASLGEIREASIRIDMTITPIEEAYAMLNKYNILFNDGNAERVDSLSYGWKKLNTQSREVQDHLLNIQPQFKTNLLNGVEKFMADQMHFVGDYDTKGPMVSGIPPREASDRLNIYQSRFDELWRKYITYSGGEELFGLPVTPYPELQRIKKELNLLQKLYQLYNVVLENVNGYFDIPWLDIDIEKINNEILDFQNKCRKLPKALKEWQAYEELKKTIDDFNETCPLLEMMANKAMMPRHWERLAQITGHSFDVEADNFLLRNIMEAPLLKNKEDIEDVCISAVKEKDIEAKLKVVVNDWSVQTLQFSNFKARGELLLKGDTTGETVALMEDSLMVLAGLLSNRYNAPFKPKIQEWVQKLTGTTEIIENWLIVQNLWIYLEAVFVGGDIAKQLPQEAKRFSNIDKSWLKIMQRAHEQPNVVMCCVGDDTMMQLLPHLLEQLEICQKSLTGYLEKKRLVFPRFFFVSDPALLEILGQASDSHTIQNHLLSVFDNTRLVTFDEKVYDKILEINSQEGETVRLDNPVLAQGNVENWLGELLNTGKKSMHSVIRQSSIAIGDPSFNLIEFENDYPAQVGLLGIQMIWTRDAEDALTQARNDKKVMINANQKFLDMLNMLIDMTTTDLKKIERTKYETLITIHVHQKDIFDDLVKMHIRSPGDFEWLKQSRFYFVEDTDKCKISITDVDFTYQNEFLGCTERLVITPLTDRCYITLAQALGMSLGGAPAGPAGTGKTETTKDMGRCLGKYVVVFNCSDQMDFRGLGRIYKGLAQSGSWGCFDEFNRIELPVLSVAAQQIAIVLLCKKERKSSFIFTDGDNVDMDMEFGIFLTMNPGYAGRQELPENLKINFRTVAMMVPDRAIIIRVKLASCGFQQNIILAKKFFTLYKLCEEQLTKQVHYDFGLRNILSVLRTLGAFKRANPNDPEPVCVMRVLRDMNLSKLVDEDEPLFMSLIDDLFPGITLDKAGYPEMEAAIEKKVSEGGLINHAPWVLKLIQLFETQRVRHGMMTLGPSGAGKTKCIHTLMKAMTECGEPHKEMRMNPKAISAPQMFGRLDVATNDWTDGIFSTLWRRTHKTKKGEHVWLLLDGPVDAIWIENLNSVLDDNKTLTLANGDRIPMAPNCKSSSSSSILDWNPILKGWLLTRPMGQQDTIFTVFEQLFSTLYTNIVQFMEPKMEVLQCNYVRQAIDLLEGLIPRRDDNKDIAKDHLEKLILFALMWSLGALLEQVDRKKVEDLIRQNSSVPLPNCQGEDTIFEYVVSENGEWEHWSSRVPLYEYPDSEIPEYTGILVPNVDNVRTDFLIETISKQSKCVLLIGEQGTAKTVMIQGFCSKYNPEMHMFKSFNFSSATTPGMFQRTIEGLVDKRMGTTYGPPGRQEDDRLCGRHQHACY</sequence>
<evidence type="ECO:0000256" key="5">
    <source>
        <dbReference type="ARBA" id="ARBA00022737"/>
    </source>
</evidence>
<dbReference type="Gene3D" id="3.20.180.20">
    <property type="entry name" value="Dynein heavy chain, N-terminal domain 2"/>
    <property type="match status" value="1"/>
</dbReference>
<dbReference type="FunFam" id="1.10.8.710:FF:000003">
    <property type="entry name" value="Dynein axonemal heavy chain 5"/>
    <property type="match status" value="1"/>
</dbReference>
<dbReference type="InterPro" id="IPR041466">
    <property type="entry name" value="Dynein_AAA5_ext"/>
</dbReference>
<reference evidence="20" key="2">
    <citation type="submission" date="2020-11" db="EMBL/GenBank/DDBJ databases">
        <authorList>
            <person name="McCartney M.A."/>
            <person name="Auch B."/>
            <person name="Kono T."/>
            <person name="Mallez S."/>
            <person name="Becker A."/>
            <person name="Gohl D.M."/>
            <person name="Silverstein K.A.T."/>
            <person name="Koren S."/>
            <person name="Bechman K.B."/>
            <person name="Herman A."/>
            <person name="Abrahante J.E."/>
            <person name="Garbe J."/>
        </authorList>
    </citation>
    <scope>NUCLEOTIDE SEQUENCE</scope>
    <source>
        <strain evidence="20">Duluth1</strain>
        <tissue evidence="20">Whole animal</tissue>
    </source>
</reference>
<dbReference type="Gene3D" id="1.10.287.2620">
    <property type="match status" value="1"/>
</dbReference>
<dbReference type="Pfam" id="PF08385">
    <property type="entry name" value="DHC_N1"/>
    <property type="match status" value="1"/>
</dbReference>
<feature type="domain" description="Dynein heavy chain tail" evidence="15">
    <location>
        <begin position="3"/>
        <end position="377"/>
    </location>
</feature>
<proteinExistence type="inferred from homology"/>
<keyword evidence="9 14" id="KW-0175">Coiled coil</keyword>
<dbReference type="InterPro" id="IPR043157">
    <property type="entry name" value="Dynein_AAA1S"/>
</dbReference>
<dbReference type="EMBL" id="JAIWYP010000012">
    <property type="protein sequence ID" value="KAH3727100.1"/>
    <property type="molecule type" value="Genomic_DNA"/>
</dbReference>
<dbReference type="FunFam" id="3.40.50.300:FF:000044">
    <property type="entry name" value="Dynein heavy chain 5, axonemal"/>
    <property type="match status" value="1"/>
</dbReference>
<dbReference type="Gene3D" id="1.10.8.710">
    <property type="match status" value="1"/>
</dbReference>
<evidence type="ECO:0000256" key="11">
    <source>
        <dbReference type="ARBA" id="ARBA00023175"/>
    </source>
</evidence>
<evidence type="ECO:0000313" key="20">
    <source>
        <dbReference type="EMBL" id="KAH3727100.1"/>
    </source>
</evidence>
<evidence type="ECO:0000259" key="16">
    <source>
        <dbReference type="Pfam" id="PF08393"/>
    </source>
</evidence>
<dbReference type="InterPro" id="IPR013602">
    <property type="entry name" value="Dynein_heavy_linker"/>
</dbReference>
<feature type="domain" description="Dynein heavy chain hydrolytic ATP-binding dynein motor region" evidence="17">
    <location>
        <begin position="1472"/>
        <end position="1799"/>
    </location>
</feature>
<dbReference type="Proteomes" id="UP000828390">
    <property type="component" value="Unassembled WGS sequence"/>
</dbReference>
<keyword evidence="8" id="KW-0243">Dynein</keyword>
<dbReference type="InterPro" id="IPR042222">
    <property type="entry name" value="Dynein_2_N"/>
</dbReference>
<keyword evidence="3" id="KW-0963">Cytoplasm</keyword>
<evidence type="ECO:0000256" key="10">
    <source>
        <dbReference type="ARBA" id="ARBA00023069"/>
    </source>
</evidence>
<evidence type="ECO:0000256" key="4">
    <source>
        <dbReference type="ARBA" id="ARBA00022701"/>
    </source>
</evidence>
<gene>
    <name evidence="20" type="ORF">DPMN_053025</name>
</gene>
<evidence type="ECO:0000256" key="14">
    <source>
        <dbReference type="SAM" id="Coils"/>
    </source>
</evidence>
<feature type="non-terminal residue" evidence="20">
    <location>
        <position position="2170"/>
    </location>
</feature>
<dbReference type="FunFam" id="1.10.287.2620:FF:000003">
    <property type="entry name" value="Dynein, axonemal, heavy chain 5"/>
    <property type="match status" value="1"/>
</dbReference>
<dbReference type="InterPro" id="IPR056759">
    <property type="entry name" value="DYH2-5-8_CC"/>
</dbReference>
<dbReference type="FunFam" id="1.20.140.100:FF:000003">
    <property type="entry name" value="Dynein, axonemal, heavy chain 5"/>
    <property type="match status" value="1"/>
</dbReference>
<keyword evidence="13" id="KW-0966">Cell projection</keyword>
<keyword evidence="6" id="KW-0547">Nucleotide-binding</keyword>
<keyword evidence="7" id="KW-0067">ATP-binding</keyword>
<dbReference type="Pfam" id="PF17852">
    <property type="entry name" value="Dynein_AAA_lid"/>
    <property type="match status" value="1"/>
</dbReference>
<dbReference type="Pfam" id="PF08393">
    <property type="entry name" value="DHC_N2"/>
    <property type="match status" value="1"/>
</dbReference>
<evidence type="ECO:0000256" key="7">
    <source>
        <dbReference type="ARBA" id="ARBA00022840"/>
    </source>
</evidence>
<evidence type="ECO:0000256" key="13">
    <source>
        <dbReference type="ARBA" id="ARBA00023273"/>
    </source>
</evidence>
<comment type="similarity">
    <text evidence="2">Belongs to the dynein heavy chain family.</text>
</comment>
<dbReference type="InterPro" id="IPR042228">
    <property type="entry name" value="Dynein_linker_3"/>
</dbReference>
<evidence type="ECO:0000256" key="8">
    <source>
        <dbReference type="ARBA" id="ARBA00023017"/>
    </source>
</evidence>
<feature type="coiled-coil region" evidence="14">
    <location>
        <begin position="756"/>
        <end position="783"/>
    </location>
</feature>
<feature type="domain" description="Dynein axonemal heavy chain 2/5/8 coiled-coil" evidence="19">
    <location>
        <begin position="749"/>
        <end position="861"/>
    </location>
</feature>
<keyword evidence="10" id="KW-0969">Cilium</keyword>
<dbReference type="Gene3D" id="1.10.472.130">
    <property type="match status" value="1"/>
</dbReference>
<comment type="caution">
    <text evidence="20">The sequence shown here is derived from an EMBL/GenBank/DDBJ whole genome shotgun (WGS) entry which is preliminary data.</text>
</comment>
<dbReference type="Pfam" id="PF25007">
    <property type="entry name" value="DYH2-5-8_CC"/>
    <property type="match status" value="1"/>
</dbReference>
<evidence type="ECO:0000313" key="21">
    <source>
        <dbReference type="Proteomes" id="UP000828390"/>
    </source>
</evidence>
<dbReference type="Gene3D" id="3.40.50.300">
    <property type="entry name" value="P-loop containing nucleotide triphosphate hydrolases"/>
    <property type="match status" value="3"/>
</dbReference>
<dbReference type="GO" id="GO:0051959">
    <property type="term" value="F:dynein light intermediate chain binding"/>
    <property type="evidence" value="ECO:0007669"/>
    <property type="project" value="InterPro"/>
</dbReference>
<dbReference type="GO" id="GO:0005524">
    <property type="term" value="F:ATP binding"/>
    <property type="evidence" value="ECO:0007669"/>
    <property type="project" value="UniProtKB-KW"/>
</dbReference>
<dbReference type="InterPro" id="IPR026983">
    <property type="entry name" value="DHC"/>
</dbReference>
<dbReference type="SUPFAM" id="SSF52540">
    <property type="entry name" value="P-loop containing nucleoside triphosphate hydrolases"/>
    <property type="match status" value="2"/>
</dbReference>
<dbReference type="Gene3D" id="1.20.58.1120">
    <property type="match status" value="1"/>
</dbReference>
<feature type="domain" description="Dynein heavy chain linker" evidence="16">
    <location>
        <begin position="932"/>
        <end position="1337"/>
    </location>
</feature>
<dbReference type="Gene3D" id="1.20.140.100">
    <property type="entry name" value="Dynein heavy chain, N-terminal domain 2"/>
    <property type="match status" value="1"/>
</dbReference>
<evidence type="ECO:0000256" key="1">
    <source>
        <dbReference type="ARBA" id="ARBA00004430"/>
    </source>
</evidence>
<evidence type="ECO:0000259" key="17">
    <source>
        <dbReference type="Pfam" id="PF12774"/>
    </source>
</evidence>
<dbReference type="InterPro" id="IPR013594">
    <property type="entry name" value="Dynein_heavy_tail"/>
</dbReference>
<keyword evidence="12" id="KW-0206">Cytoskeleton</keyword>
<dbReference type="GO" id="GO:0045505">
    <property type="term" value="F:dynein intermediate chain binding"/>
    <property type="evidence" value="ECO:0007669"/>
    <property type="project" value="InterPro"/>
</dbReference>
<dbReference type="GO" id="GO:0005874">
    <property type="term" value="C:microtubule"/>
    <property type="evidence" value="ECO:0007669"/>
    <property type="project" value="UniProtKB-KW"/>
</dbReference>
<dbReference type="FunFam" id="3.20.180.20:FF:000001">
    <property type="entry name" value="Dynein axonemal heavy chain 5"/>
    <property type="match status" value="1"/>
</dbReference>
<accession>A0A9D4CMT7</accession>